<feature type="binding site" evidence="10">
    <location>
        <position position="209"/>
    </location>
    <ligand>
        <name>substrate</name>
    </ligand>
</feature>
<evidence type="ECO:0000256" key="8">
    <source>
        <dbReference type="PIRNR" id="PIRNR000124"/>
    </source>
</evidence>
<dbReference type="Gene3D" id="1.20.5.100">
    <property type="entry name" value="Cytochrome c1, transmembrane anchor, C-terminal"/>
    <property type="match status" value="1"/>
</dbReference>
<gene>
    <name evidence="13" type="ORF">FHG66_03620</name>
</gene>
<accession>A0A5C4N347</accession>
<organism evidence="13 14">
    <name type="scientific">Rubellimicrobium rubrum</name>
    <dbReference type="NCBI Taxonomy" id="2585369"/>
    <lineage>
        <taxon>Bacteria</taxon>
        <taxon>Pseudomonadati</taxon>
        <taxon>Pseudomonadota</taxon>
        <taxon>Alphaproteobacteria</taxon>
        <taxon>Rhodobacterales</taxon>
        <taxon>Roseobacteraceae</taxon>
        <taxon>Rubellimicrobium</taxon>
    </lineage>
</organism>
<dbReference type="InterPro" id="IPR014027">
    <property type="entry name" value="UDP-Glc/GDP-Man_DH_C"/>
</dbReference>
<dbReference type="SUPFAM" id="SSF52413">
    <property type="entry name" value="UDP-glucose/GDP-mannose dehydrogenase C-terminal domain"/>
    <property type="match status" value="1"/>
</dbReference>
<evidence type="ECO:0000256" key="4">
    <source>
        <dbReference type="ARBA" id="ARBA00015132"/>
    </source>
</evidence>
<evidence type="ECO:0000256" key="6">
    <source>
        <dbReference type="ARBA" id="ARBA00023027"/>
    </source>
</evidence>
<dbReference type="GO" id="GO:0003979">
    <property type="term" value="F:UDP-glucose 6-dehydrogenase activity"/>
    <property type="evidence" value="ECO:0007669"/>
    <property type="project" value="UniProtKB-EC"/>
</dbReference>
<sequence>MRIAMIGTGYVGLVSGLCFSDFGHEVVCVDKHEGKIAGLRDGRIPIYEPGLDALLARNVAEGRLSFTTDLHEAVTGADAVFIAVGTPSRRGDGHADLSYVYAAAKEIALAATAPTVVVTKSTVPVGTNREVARILRETRPDLTFAVASNPEFLREGAAIEDFMKPDRVVVGLDGNGDHARTVMADIYKPLFLRDFPIVYTDLESAEMIKYAANAFLAAKITFINEVAALCEKVGADVKAVSKGIGLDGRIGAKFLHAGPGYGGSCFPKDTNAFAQTGQDYGVPLRLTEAVIEVNEAVKTRMVDKILALAEGSLRGKTVAVLGVTFKPNTDDMREAPSLTIIPALQKAGATVRAVDPQGRREGEHLLPGVEWADDPYTAAQGAHLVTVLTEWNQFRALDLRRLAGAMAEPRMADLRNVYGAEEARAAGFTAYDSVGRQGFGVANAPAQQAVAE</sequence>
<dbReference type="SUPFAM" id="SSF48179">
    <property type="entry name" value="6-phosphogluconate dehydrogenase C-terminal domain-like"/>
    <property type="match status" value="1"/>
</dbReference>
<dbReference type="InterPro" id="IPR014026">
    <property type="entry name" value="UDP-Glc/GDP-Man_DH_dimer"/>
</dbReference>
<feature type="binding site" evidence="11">
    <location>
        <position position="333"/>
    </location>
    <ligand>
        <name>NAD(+)</name>
        <dbReference type="ChEBI" id="CHEBI:57540"/>
    </ligand>
</feature>
<dbReference type="InterPro" id="IPR028357">
    <property type="entry name" value="UDPglc_DH_bac"/>
</dbReference>
<dbReference type="GO" id="GO:0000271">
    <property type="term" value="P:polysaccharide biosynthetic process"/>
    <property type="evidence" value="ECO:0007669"/>
    <property type="project" value="InterPro"/>
</dbReference>
<dbReference type="GO" id="GO:0051287">
    <property type="term" value="F:NAD binding"/>
    <property type="evidence" value="ECO:0007669"/>
    <property type="project" value="InterPro"/>
</dbReference>
<name>A0A5C4N347_9RHOB</name>
<dbReference type="Pfam" id="PF03721">
    <property type="entry name" value="UDPG_MGDP_dh_N"/>
    <property type="match status" value="1"/>
</dbReference>
<feature type="domain" description="UDP-glucose/GDP-mannose dehydrogenase C-terminal" evidence="12">
    <location>
        <begin position="319"/>
        <end position="420"/>
    </location>
</feature>
<keyword evidence="6 8" id="KW-0520">NAD</keyword>
<evidence type="ECO:0000256" key="9">
    <source>
        <dbReference type="PIRSR" id="PIRSR500134-1"/>
    </source>
</evidence>
<dbReference type="NCBIfam" id="TIGR03026">
    <property type="entry name" value="NDP-sugDHase"/>
    <property type="match status" value="1"/>
</dbReference>
<dbReference type="PANTHER" id="PTHR43750:SF3">
    <property type="entry name" value="UDP-GLUCOSE 6-DEHYDROGENASE TUAD"/>
    <property type="match status" value="1"/>
</dbReference>
<evidence type="ECO:0000256" key="7">
    <source>
        <dbReference type="ARBA" id="ARBA00047473"/>
    </source>
</evidence>
<dbReference type="EC" id="1.1.1.22" evidence="3 8"/>
<evidence type="ECO:0000256" key="1">
    <source>
        <dbReference type="ARBA" id="ARBA00004701"/>
    </source>
</evidence>
<dbReference type="Gene3D" id="3.40.50.720">
    <property type="entry name" value="NAD(P)-binding Rossmann-like Domain"/>
    <property type="match status" value="2"/>
</dbReference>
<feature type="binding site" evidence="11">
    <location>
        <position position="86"/>
    </location>
    <ligand>
        <name>NAD(+)</name>
        <dbReference type="ChEBI" id="CHEBI:57540"/>
    </ligand>
</feature>
<dbReference type="RefSeq" id="WP_139075334.1">
    <property type="nucleotide sequence ID" value="NZ_VDFU01000003.1"/>
</dbReference>
<evidence type="ECO:0000313" key="14">
    <source>
        <dbReference type="Proteomes" id="UP000305887"/>
    </source>
</evidence>
<feature type="binding site" evidence="10">
    <location>
        <begin position="254"/>
        <end position="258"/>
    </location>
    <ligand>
        <name>substrate</name>
    </ligand>
</feature>
<dbReference type="SUPFAM" id="SSF51735">
    <property type="entry name" value="NAD(P)-binding Rossmann-fold domains"/>
    <property type="match status" value="1"/>
</dbReference>
<keyword evidence="14" id="KW-1185">Reference proteome</keyword>
<dbReference type="AlphaFoldDB" id="A0A5C4N347"/>
<evidence type="ECO:0000256" key="10">
    <source>
        <dbReference type="PIRSR" id="PIRSR500134-2"/>
    </source>
</evidence>
<dbReference type="InterPro" id="IPR036291">
    <property type="entry name" value="NAD(P)-bd_dom_sf"/>
</dbReference>
<dbReference type="UniPathway" id="UPA00038">
    <property type="reaction ID" value="UER00491"/>
</dbReference>
<dbReference type="GO" id="GO:0006065">
    <property type="term" value="P:UDP-glucuronate biosynthetic process"/>
    <property type="evidence" value="ECO:0007669"/>
    <property type="project" value="UniProtKB-UniPathway"/>
</dbReference>
<feature type="binding site" evidence="10">
    <location>
        <position position="326"/>
    </location>
    <ligand>
        <name>substrate</name>
    </ligand>
</feature>
<dbReference type="PIRSF" id="PIRSF500134">
    <property type="entry name" value="UDPglc_DH_bac"/>
    <property type="match status" value="1"/>
</dbReference>
<keyword evidence="5 8" id="KW-0560">Oxidoreductase</keyword>
<comment type="catalytic activity">
    <reaction evidence="7 8">
        <text>UDP-alpha-D-glucose + 2 NAD(+) + H2O = UDP-alpha-D-glucuronate + 2 NADH + 3 H(+)</text>
        <dbReference type="Rhea" id="RHEA:23596"/>
        <dbReference type="ChEBI" id="CHEBI:15377"/>
        <dbReference type="ChEBI" id="CHEBI:15378"/>
        <dbReference type="ChEBI" id="CHEBI:57540"/>
        <dbReference type="ChEBI" id="CHEBI:57945"/>
        <dbReference type="ChEBI" id="CHEBI:58052"/>
        <dbReference type="ChEBI" id="CHEBI:58885"/>
        <dbReference type="EC" id="1.1.1.22"/>
    </reaction>
</comment>
<evidence type="ECO:0000256" key="2">
    <source>
        <dbReference type="ARBA" id="ARBA00006601"/>
    </source>
</evidence>
<comment type="similarity">
    <text evidence="2 8">Belongs to the UDP-glucose/GDP-mannose dehydrogenase family.</text>
</comment>
<feature type="binding site" evidence="11">
    <location>
        <position position="268"/>
    </location>
    <ligand>
        <name>NAD(+)</name>
        <dbReference type="ChEBI" id="CHEBI:57540"/>
    </ligand>
</feature>
<evidence type="ECO:0000256" key="3">
    <source>
        <dbReference type="ARBA" id="ARBA00012954"/>
    </source>
</evidence>
<feature type="binding site" evidence="11">
    <location>
        <position position="30"/>
    </location>
    <ligand>
        <name>NAD(+)</name>
        <dbReference type="ChEBI" id="CHEBI:57540"/>
    </ligand>
</feature>
<dbReference type="OrthoDB" id="9803238at2"/>
<dbReference type="PANTHER" id="PTHR43750">
    <property type="entry name" value="UDP-GLUCOSE 6-DEHYDROGENASE TUAD"/>
    <property type="match status" value="1"/>
</dbReference>
<evidence type="ECO:0000256" key="5">
    <source>
        <dbReference type="ARBA" id="ARBA00023002"/>
    </source>
</evidence>
<evidence type="ECO:0000313" key="13">
    <source>
        <dbReference type="EMBL" id="TNC51912.1"/>
    </source>
</evidence>
<comment type="pathway">
    <text evidence="1">Nucleotide-sugar biosynthesis; UDP-alpha-D-glucuronate biosynthesis; UDP-alpha-D-glucuronate from UDP-alpha-D-glucose: step 1/1.</text>
</comment>
<comment type="caution">
    <text evidence="13">The sequence shown here is derived from an EMBL/GenBank/DDBJ whole genome shotgun (WGS) entry which is preliminary data.</text>
</comment>
<feature type="binding site" evidence="11">
    <location>
        <position position="122"/>
    </location>
    <ligand>
        <name>NAD(+)</name>
        <dbReference type="ChEBI" id="CHEBI:57540"/>
    </ligand>
</feature>
<evidence type="ECO:0000259" key="12">
    <source>
        <dbReference type="SMART" id="SM00984"/>
    </source>
</evidence>
<dbReference type="Pfam" id="PF00984">
    <property type="entry name" value="UDPG_MGDP_dh"/>
    <property type="match status" value="1"/>
</dbReference>
<dbReference type="InterPro" id="IPR001732">
    <property type="entry name" value="UDP-Glc/GDP-Man_DH_N"/>
</dbReference>
<feature type="binding site" evidence="10">
    <location>
        <position position="262"/>
    </location>
    <ligand>
        <name>substrate</name>
    </ligand>
</feature>
<dbReference type="PIRSF" id="PIRSF000124">
    <property type="entry name" value="UDPglc_GDPman_dh"/>
    <property type="match status" value="1"/>
</dbReference>
<dbReference type="EMBL" id="VDFU01000003">
    <property type="protein sequence ID" value="TNC51912.1"/>
    <property type="molecule type" value="Genomic_DNA"/>
</dbReference>
<reference evidence="13 14" key="1">
    <citation type="submission" date="2019-06" db="EMBL/GenBank/DDBJ databases">
        <title>YIM 131921 draft genome.</title>
        <authorList>
            <person name="Jiang L."/>
        </authorList>
    </citation>
    <scope>NUCLEOTIDE SEQUENCE [LARGE SCALE GENOMIC DNA]</scope>
    <source>
        <strain evidence="13 14">YIM 131921</strain>
    </source>
</reference>
<dbReference type="Proteomes" id="UP000305887">
    <property type="component" value="Unassembled WGS sequence"/>
</dbReference>
<dbReference type="InterPro" id="IPR036220">
    <property type="entry name" value="UDP-Glc/GDP-Man_DH_C_sf"/>
</dbReference>
<protein>
    <recommendedName>
        <fullName evidence="4 8">UDP-glucose 6-dehydrogenase</fullName>
        <ecNumber evidence="3 8">1.1.1.22</ecNumber>
    </recommendedName>
</protein>
<dbReference type="Pfam" id="PF03720">
    <property type="entry name" value="UDPG_MGDP_dh_C"/>
    <property type="match status" value="1"/>
</dbReference>
<feature type="binding site" evidence="11">
    <location>
        <position position="35"/>
    </location>
    <ligand>
        <name>NAD(+)</name>
        <dbReference type="ChEBI" id="CHEBI:57540"/>
    </ligand>
</feature>
<dbReference type="SMART" id="SM00984">
    <property type="entry name" value="UDPG_MGDP_dh_C"/>
    <property type="match status" value="1"/>
</dbReference>
<proteinExistence type="inferred from homology"/>
<evidence type="ECO:0000256" key="11">
    <source>
        <dbReference type="PIRSR" id="PIRSR500134-3"/>
    </source>
</evidence>
<dbReference type="InterPro" id="IPR008927">
    <property type="entry name" value="6-PGluconate_DH-like_C_sf"/>
</dbReference>
<dbReference type="InterPro" id="IPR017476">
    <property type="entry name" value="UDP-Glc/GDP-Man"/>
</dbReference>
<feature type="binding site" evidence="11">
    <location>
        <position position="155"/>
    </location>
    <ligand>
        <name>NAD(+)</name>
        <dbReference type="ChEBI" id="CHEBI:57540"/>
    </ligand>
</feature>
<feature type="binding site" evidence="10">
    <location>
        <begin position="152"/>
        <end position="155"/>
    </location>
    <ligand>
        <name>substrate</name>
    </ligand>
</feature>
<feature type="active site" description="Nucleophile" evidence="9">
    <location>
        <position position="265"/>
    </location>
</feature>